<feature type="non-terminal residue" evidence="2">
    <location>
        <position position="1"/>
    </location>
</feature>
<name>X0YLF6_9ZZZZ</name>
<gene>
    <name evidence="2" type="ORF">S01H1_69132</name>
</gene>
<feature type="domain" description="Group II intron maturase-specific" evidence="1">
    <location>
        <begin position="68"/>
        <end position="136"/>
    </location>
</feature>
<accession>X0YLF6</accession>
<evidence type="ECO:0000259" key="1">
    <source>
        <dbReference type="Pfam" id="PF08388"/>
    </source>
</evidence>
<organism evidence="2">
    <name type="scientific">marine sediment metagenome</name>
    <dbReference type="NCBI Taxonomy" id="412755"/>
    <lineage>
        <taxon>unclassified sequences</taxon>
        <taxon>metagenomes</taxon>
        <taxon>ecological metagenomes</taxon>
    </lineage>
</organism>
<dbReference type="EMBL" id="BARS01045875">
    <property type="protein sequence ID" value="GAG37526.1"/>
    <property type="molecule type" value="Genomic_DNA"/>
</dbReference>
<dbReference type="InterPro" id="IPR013597">
    <property type="entry name" value="Mat_intron_G2"/>
</dbReference>
<protein>
    <recommendedName>
        <fullName evidence="1">Group II intron maturase-specific domain-containing protein</fullName>
    </recommendedName>
</protein>
<evidence type="ECO:0000313" key="2">
    <source>
        <dbReference type="EMBL" id="GAG37526.1"/>
    </source>
</evidence>
<dbReference type="Pfam" id="PF08388">
    <property type="entry name" value="GIIM"/>
    <property type="match status" value="1"/>
</dbReference>
<dbReference type="AlphaFoldDB" id="X0YLF6"/>
<comment type="caution">
    <text evidence="2">The sequence shown here is derived from an EMBL/GenBank/DDBJ whole genome shotgun (WGS) entry which is preliminary data.</text>
</comment>
<reference evidence="2" key="1">
    <citation type="journal article" date="2014" name="Front. Microbiol.">
        <title>High frequency of phylogenetically diverse reductive dehalogenase-homologous genes in deep subseafloor sedimentary metagenomes.</title>
        <authorList>
            <person name="Kawai M."/>
            <person name="Futagami T."/>
            <person name="Toyoda A."/>
            <person name="Takaki Y."/>
            <person name="Nishi S."/>
            <person name="Hori S."/>
            <person name="Arai W."/>
            <person name="Tsubouchi T."/>
            <person name="Morono Y."/>
            <person name="Uchiyama I."/>
            <person name="Ito T."/>
            <person name="Fujiyama A."/>
            <person name="Inagaki F."/>
            <person name="Takami H."/>
        </authorList>
    </citation>
    <scope>NUCLEOTIDE SEQUENCE</scope>
    <source>
        <strain evidence="2">Expedition CK06-06</strain>
    </source>
</reference>
<proteinExistence type="predicted"/>
<sequence length="170" mass="19483">CCRGQGEQALAAMQSMMQKLKLTLNEAKTRLCRVPDESVDFPGYTIGRCYSPRTGGAYIGTRPSRKSVQRICRRVSELTGRRWVLLDAATEVGRINRLLMGWSNYFCLGPVSKAHRGVDAHAQHRLRQWLRAKHKVRGQGFARFPDRVLYQDLGLIQVRQRPRIYPWANA</sequence>